<evidence type="ECO:0000256" key="3">
    <source>
        <dbReference type="ARBA" id="ARBA00022729"/>
    </source>
</evidence>
<evidence type="ECO:0000256" key="2">
    <source>
        <dbReference type="ARBA" id="ARBA00022448"/>
    </source>
</evidence>
<dbReference type="PANTHER" id="PTHR30061:SF50">
    <property type="entry name" value="MALTOSE_MALTODEXTRIN-BINDING PERIPLASMIC PROTEIN"/>
    <property type="match status" value="1"/>
</dbReference>
<proteinExistence type="inferred from homology"/>
<comment type="similarity">
    <text evidence="1">Belongs to the bacterial solute-binding protein 1 family.</text>
</comment>
<dbReference type="RefSeq" id="WP_254746595.1">
    <property type="nucleotide sequence ID" value="NZ_JANCLU010000037.1"/>
</dbReference>
<dbReference type="PANTHER" id="PTHR30061">
    <property type="entry name" value="MALTOSE-BINDING PERIPLASMIC PROTEIN"/>
    <property type="match status" value="1"/>
</dbReference>
<evidence type="ECO:0000256" key="5">
    <source>
        <dbReference type="SAM" id="SignalP"/>
    </source>
</evidence>
<dbReference type="InterPro" id="IPR006059">
    <property type="entry name" value="SBP"/>
</dbReference>
<evidence type="ECO:0000256" key="1">
    <source>
        <dbReference type="ARBA" id="ARBA00008520"/>
    </source>
</evidence>
<keyword evidence="4" id="KW-0574">Periplasm</keyword>
<keyword evidence="7" id="KW-1185">Reference proteome</keyword>
<evidence type="ECO:0000256" key="4">
    <source>
        <dbReference type="ARBA" id="ARBA00022764"/>
    </source>
</evidence>
<reference evidence="6 7" key="1">
    <citation type="submission" date="2022-07" db="EMBL/GenBank/DDBJ databases">
        <authorList>
            <person name="Li W.-J."/>
            <person name="Deng Q.-Q."/>
        </authorList>
    </citation>
    <scope>NUCLEOTIDE SEQUENCE [LARGE SCALE GENOMIC DNA]</scope>
    <source>
        <strain evidence="6 7">SYSU M60028</strain>
    </source>
</reference>
<name>A0ABT1LHW2_9HYPH</name>
<protein>
    <submittedName>
        <fullName evidence="6">Extracellular solute-binding protein</fullName>
    </submittedName>
</protein>
<organism evidence="6 7">
    <name type="scientific">Alsobacter ponti</name>
    <dbReference type="NCBI Taxonomy" id="2962936"/>
    <lineage>
        <taxon>Bacteria</taxon>
        <taxon>Pseudomonadati</taxon>
        <taxon>Pseudomonadota</taxon>
        <taxon>Alphaproteobacteria</taxon>
        <taxon>Hyphomicrobiales</taxon>
        <taxon>Alsobacteraceae</taxon>
        <taxon>Alsobacter</taxon>
    </lineage>
</organism>
<keyword evidence="2" id="KW-0813">Transport</keyword>
<dbReference type="SUPFAM" id="SSF53850">
    <property type="entry name" value="Periplasmic binding protein-like II"/>
    <property type="match status" value="1"/>
</dbReference>
<comment type="caution">
    <text evidence="6">The sequence shown here is derived from an EMBL/GenBank/DDBJ whole genome shotgun (WGS) entry which is preliminary data.</text>
</comment>
<keyword evidence="3 5" id="KW-0732">Signal</keyword>
<gene>
    <name evidence="6" type="ORF">NK718_21485</name>
</gene>
<dbReference type="Pfam" id="PF01547">
    <property type="entry name" value="SBP_bac_1"/>
    <property type="match status" value="1"/>
</dbReference>
<sequence>MSTRSKRGWTRRSAMTAMSAAAFMSSTRLGWAAAKVAPITIVINQSPWFDSFRKTVELYEQESGNKVELDVNPFAGSLEKQRNSVRASKGQYDLLIMNSGWFAEMYFGGFVEAITDIEPGFKLDPDVYTLGDTIYFDPAKKTMTPAGKLMSMPISPLIPMLYYRGDLYKEAGLKAPDTFAELEANARKFHAPPKMYGIVQRGARGPHTVAYDFYPYLYGFGGGIFKDQAAADYSITLNDEKGKAALDYYIRLAREAGHPKTASLDQAEVIQNIVTGKTAHMITVIAAWSQMDDPTKSVVVDKIEFAPPPHVPGVPTAPGLGHWLGGISKNVPNDRKRATVEFLRWFQTKDAQVAATKAGGIPINAAAYRDPVADERKYRWMKPLAEALKHSVNIYQFPEASEVIAVLELGLNRAIAGEITSTVALNSMADEINGIMAKYNYKTGKLEPLK</sequence>
<evidence type="ECO:0000313" key="7">
    <source>
        <dbReference type="Proteomes" id="UP001205890"/>
    </source>
</evidence>
<accession>A0ABT1LHW2</accession>
<evidence type="ECO:0000313" key="6">
    <source>
        <dbReference type="EMBL" id="MCP8941102.1"/>
    </source>
</evidence>
<dbReference type="Gene3D" id="3.40.190.10">
    <property type="entry name" value="Periplasmic binding protein-like II"/>
    <property type="match status" value="2"/>
</dbReference>
<feature type="chain" id="PRO_5046191573" evidence="5">
    <location>
        <begin position="33"/>
        <end position="450"/>
    </location>
</feature>
<dbReference type="Proteomes" id="UP001205890">
    <property type="component" value="Unassembled WGS sequence"/>
</dbReference>
<dbReference type="EMBL" id="JANCLU010000037">
    <property type="protein sequence ID" value="MCP8941102.1"/>
    <property type="molecule type" value="Genomic_DNA"/>
</dbReference>
<feature type="signal peptide" evidence="5">
    <location>
        <begin position="1"/>
        <end position="32"/>
    </location>
</feature>